<comment type="caution">
    <text evidence="1">The sequence shown here is derived from an EMBL/GenBank/DDBJ whole genome shotgun (WGS) entry which is preliminary data.</text>
</comment>
<accession>A0A9N7YU39</accession>
<organism evidence="1 2">
    <name type="scientific">Pleuronectes platessa</name>
    <name type="common">European plaice</name>
    <dbReference type="NCBI Taxonomy" id="8262"/>
    <lineage>
        <taxon>Eukaryota</taxon>
        <taxon>Metazoa</taxon>
        <taxon>Chordata</taxon>
        <taxon>Craniata</taxon>
        <taxon>Vertebrata</taxon>
        <taxon>Euteleostomi</taxon>
        <taxon>Actinopterygii</taxon>
        <taxon>Neopterygii</taxon>
        <taxon>Teleostei</taxon>
        <taxon>Neoteleostei</taxon>
        <taxon>Acanthomorphata</taxon>
        <taxon>Carangaria</taxon>
        <taxon>Pleuronectiformes</taxon>
        <taxon>Pleuronectoidei</taxon>
        <taxon>Pleuronectidae</taxon>
        <taxon>Pleuronectes</taxon>
    </lineage>
</organism>
<sequence length="119" mass="12961">MGFHAQLALRGVYIFLPVPASVSLYATLPSQSPPLTSNNLKYTHNGAEDFNPPGGVPVVRVPRVQRRLSGDMLEQMTETDCRRAIRYADGHRSRNQGNYGDLQCHHGGGAPGLLHGMPP</sequence>
<proteinExistence type="predicted"/>
<reference evidence="1" key="1">
    <citation type="submission" date="2020-03" db="EMBL/GenBank/DDBJ databases">
        <authorList>
            <person name="Weist P."/>
        </authorList>
    </citation>
    <scope>NUCLEOTIDE SEQUENCE</scope>
</reference>
<name>A0A9N7YU39_PLEPL</name>
<protein>
    <submittedName>
        <fullName evidence="1">Uncharacterized protein</fullName>
    </submittedName>
</protein>
<evidence type="ECO:0000313" key="1">
    <source>
        <dbReference type="EMBL" id="CAB1437258.1"/>
    </source>
</evidence>
<dbReference type="EMBL" id="CADEAL010002002">
    <property type="protein sequence ID" value="CAB1437258.1"/>
    <property type="molecule type" value="Genomic_DNA"/>
</dbReference>
<gene>
    <name evidence="1" type="ORF">PLEPLA_LOCUS25277</name>
</gene>
<evidence type="ECO:0000313" key="2">
    <source>
        <dbReference type="Proteomes" id="UP001153269"/>
    </source>
</evidence>
<dbReference type="Proteomes" id="UP001153269">
    <property type="component" value="Unassembled WGS sequence"/>
</dbReference>
<keyword evidence="2" id="KW-1185">Reference proteome</keyword>
<dbReference type="AlphaFoldDB" id="A0A9N7YU39"/>